<dbReference type="InterPro" id="IPR048950">
    <property type="entry name" value="Ppx_GppA_C"/>
</dbReference>
<proteinExistence type="inferred from homology"/>
<dbReference type="AlphaFoldDB" id="A0A1I4YPD4"/>
<dbReference type="PIRSF" id="PIRSF001267">
    <property type="entry name" value="Pyrophosphatase_GppA_Ppx"/>
    <property type="match status" value="1"/>
</dbReference>
<keyword evidence="9" id="KW-1185">Reference proteome</keyword>
<gene>
    <name evidence="8" type="ORF">SAMN05660284_01407</name>
</gene>
<evidence type="ECO:0000256" key="4">
    <source>
        <dbReference type="ARBA" id="ARBA00022801"/>
    </source>
</evidence>
<dbReference type="EMBL" id="FOVE01000008">
    <property type="protein sequence ID" value="SFN39895.1"/>
    <property type="molecule type" value="Genomic_DNA"/>
</dbReference>
<dbReference type="FunFam" id="3.30.420.150:FF:000001">
    <property type="entry name" value="Guanosine-5'-triphosphate,3'-diphosphate pyrophosphatase"/>
    <property type="match status" value="1"/>
</dbReference>
<dbReference type="Gene3D" id="1.10.3210.10">
    <property type="entry name" value="Hypothetical protein af1432"/>
    <property type="match status" value="1"/>
</dbReference>
<organism evidence="8 9">
    <name type="scientific">Formivibrio citricus</name>
    <dbReference type="NCBI Taxonomy" id="83765"/>
    <lineage>
        <taxon>Bacteria</taxon>
        <taxon>Pseudomonadati</taxon>
        <taxon>Pseudomonadota</taxon>
        <taxon>Betaproteobacteria</taxon>
        <taxon>Neisseriales</taxon>
        <taxon>Chitinibacteraceae</taxon>
        <taxon>Formivibrio</taxon>
    </lineage>
</organism>
<protein>
    <recommendedName>
        <fullName evidence="3">Exopolyphosphatase</fullName>
        <ecNumber evidence="2">3.6.1.11</ecNumber>
    </recommendedName>
</protein>
<dbReference type="SUPFAM" id="SSF53067">
    <property type="entry name" value="Actin-like ATPase domain"/>
    <property type="match status" value="2"/>
</dbReference>
<dbReference type="InterPro" id="IPR043129">
    <property type="entry name" value="ATPase_NBD"/>
</dbReference>
<dbReference type="FunFam" id="3.30.420.40:FF:000023">
    <property type="entry name" value="Guanosine-5'-triphosphate,3'-diphosphate pyrophosphatase"/>
    <property type="match status" value="1"/>
</dbReference>
<reference evidence="9" key="1">
    <citation type="submission" date="2016-10" db="EMBL/GenBank/DDBJ databases">
        <authorList>
            <person name="Varghese N."/>
            <person name="Submissions S."/>
        </authorList>
    </citation>
    <scope>NUCLEOTIDE SEQUENCE [LARGE SCALE GENOMIC DNA]</scope>
    <source>
        <strain evidence="9">DSM 6150</strain>
    </source>
</reference>
<evidence type="ECO:0000313" key="8">
    <source>
        <dbReference type="EMBL" id="SFN39895.1"/>
    </source>
</evidence>
<dbReference type="Gene3D" id="3.30.420.150">
    <property type="entry name" value="Exopolyphosphatase. Domain 2"/>
    <property type="match status" value="1"/>
</dbReference>
<dbReference type="InterPro" id="IPR030673">
    <property type="entry name" value="PyroPPase_GppA_Ppx"/>
</dbReference>
<comment type="similarity">
    <text evidence="1">Belongs to the GppA/Ppx family.</text>
</comment>
<dbReference type="Gene3D" id="3.30.420.40">
    <property type="match status" value="1"/>
</dbReference>
<accession>A0A1I4YPD4</accession>
<dbReference type="Proteomes" id="UP000242869">
    <property type="component" value="Unassembled WGS sequence"/>
</dbReference>
<dbReference type="PANTHER" id="PTHR30005:SF0">
    <property type="entry name" value="RETROGRADE REGULATION PROTEIN 2"/>
    <property type="match status" value="1"/>
</dbReference>
<keyword evidence="4" id="KW-0378">Hydrolase</keyword>
<dbReference type="Pfam" id="PF02541">
    <property type="entry name" value="Ppx-GppA"/>
    <property type="match status" value="1"/>
</dbReference>
<feature type="domain" description="Ppx/GppA phosphatase N-terminal" evidence="6">
    <location>
        <begin position="21"/>
        <end position="304"/>
    </location>
</feature>
<comment type="catalytic activity">
    <reaction evidence="5">
        <text>[phosphate](n) + H2O = [phosphate](n-1) + phosphate + H(+)</text>
        <dbReference type="Rhea" id="RHEA:21528"/>
        <dbReference type="Rhea" id="RHEA-COMP:9859"/>
        <dbReference type="Rhea" id="RHEA-COMP:14279"/>
        <dbReference type="ChEBI" id="CHEBI:15377"/>
        <dbReference type="ChEBI" id="CHEBI:15378"/>
        <dbReference type="ChEBI" id="CHEBI:16838"/>
        <dbReference type="ChEBI" id="CHEBI:43474"/>
        <dbReference type="EC" id="3.6.1.11"/>
    </reaction>
</comment>
<dbReference type="OrthoDB" id="9793035at2"/>
<evidence type="ECO:0000259" key="7">
    <source>
        <dbReference type="Pfam" id="PF21447"/>
    </source>
</evidence>
<dbReference type="NCBIfam" id="TIGR03706">
    <property type="entry name" value="exo_poly_only"/>
    <property type="match status" value="1"/>
</dbReference>
<dbReference type="InterPro" id="IPR022371">
    <property type="entry name" value="Exopolyphosphatase"/>
</dbReference>
<dbReference type="GO" id="GO:0006793">
    <property type="term" value="P:phosphorus metabolic process"/>
    <property type="evidence" value="ECO:0007669"/>
    <property type="project" value="InterPro"/>
</dbReference>
<evidence type="ECO:0000256" key="2">
    <source>
        <dbReference type="ARBA" id="ARBA00012451"/>
    </source>
</evidence>
<evidence type="ECO:0000256" key="3">
    <source>
        <dbReference type="ARBA" id="ARBA00020416"/>
    </source>
</evidence>
<dbReference type="STRING" id="83765.SAMN05660284_01407"/>
<dbReference type="CDD" id="cd24053">
    <property type="entry name" value="ASKHA_NBD_EcPPX-GppA-like"/>
    <property type="match status" value="1"/>
</dbReference>
<name>A0A1I4YPD4_9NEIS</name>
<dbReference type="PANTHER" id="PTHR30005">
    <property type="entry name" value="EXOPOLYPHOSPHATASE"/>
    <property type="match status" value="1"/>
</dbReference>
<feature type="domain" description="Ppx/GppA phosphatase C-terminal" evidence="7">
    <location>
        <begin position="310"/>
        <end position="474"/>
    </location>
</feature>
<dbReference type="Pfam" id="PF21447">
    <property type="entry name" value="Ppx-GppA_III"/>
    <property type="match status" value="1"/>
</dbReference>
<dbReference type="InterPro" id="IPR003695">
    <property type="entry name" value="Ppx_GppA_N"/>
</dbReference>
<dbReference type="InterPro" id="IPR050273">
    <property type="entry name" value="GppA/Ppx_hydrolase"/>
</dbReference>
<dbReference type="RefSeq" id="WP_091193405.1">
    <property type="nucleotide sequence ID" value="NZ_FOVE01000008.1"/>
</dbReference>
<evidence type="ECO:0000256" key="5">
    <source>
        <dbReference type="ARBA" id="ARBA00047607"/>
    </source>
</evidence>
<dbReference type="SUPFAM" id="SSF109604">
    <property type="entry name" value="HD-domain/PDEase-like"/>
    <property type="match status" value="1"/>
</dbReference>
<evidence type="ECO:0000259" key="6">
    <source>
        <dbReference type="Pfam" id="PF02541"/>
    </source>
</evidence>
<dbReference type="EC" id="3.6.1.11" evidence="2"/>
<evidence type="ECO:0000313" key="9">
    <source>
        <dbReference type="Proteomes" id="UP000242869"/>
    </source>
</evidence>
<sequence>MTDLPVIAAVDLGSNSFRLQIARVTPGGGLLPLDTIKETVRLGAGLDENKFLGIEAQNRALDALSRFAERLRGLPPESVRAVATHTFRVASNAQEFLPEAEAALGFPIEIVAGQEEARLIFIGAAHSLPMTKETRLVVDIGGGSTEFIIGNRTKPLRAESKQLGCVTWSQRFFPDGKITPERMAAAELAARGSLQNLVNEFHSGHWDRAIGTSGTASSLYELLELNDYSPQGITPEGLDRLRRALLSARSVNKIELNGLRADRRPVLPGGFAIMAAIFDMLNIRQMGVTDGALREGVLYDLLGRQTDKDVREQSVLQFLRRYHVDQAQVARVSRLVQELFEHLMTESSAEISELARHLVMASRLHEVGISIAHSGYRRHSAYIIQNADIPGFSRREQELMARLVIAHRGRLTKVNLGEFSREERGALACLRLAVLFCRARQDDLPAVIGFRRNGQEYTLELEPGWLEAHPLTSHVVAEEIRIWQEVGVTLNVIPAPLA</sequence>
<evidence type="ECO:0000256" key="1">
    <source>
        <dbReference type="ARBA" id="ARBA00007125"/>
    </source>
</evidence>
<dbReference type="GO" id="GO:0004309">
    <property type="term" value="F:exopolyphosphatase activity"/>
    <property type="evidence" value="ECO:0007669"/>
    <property type="project" value="UniProtKB-EC"/>
</dbReference>